<gene>
    <name evidence="1" type="ORF">FKW44_025113</name>
</gene>
<accession>A0A7T8JTH5</accession>
<dbReference type="Proteomes" id="UP000595437">
    <property type="component" value="Chromosome 21"/>
</dbReference>
<reference evidence="2" key="1">
    <citation type="submission" date="2021-01" db="EMBL/GenBank/DDBJ databases">
        <title>Caligus Genome Assembly.</title>
        <authorList>
            <person name="Gallardo-Escarate C."/>
        </authorList>
    </citation>
    <scope>NUCLEOTIDE SEQUENCE [LARGE SCALE GENOMIC DNA]</scope>
</reference>
<name>A0A7T8JTH5_CALRO</name>
<dbReference type="EMBL" id="CP045910">
    <property type="protein sequence ID" value="QQP31498.1"/>
    <property type="molecule type" value="Genomic_DNA"/>
</dbReference>
<organism evidence="1 2">
    <name type="scientific">Caligus rogercresseyi</name>
    <name type="common">Sea louse</name>
    <dbReference type="NCBI Taxonomy" id="217165"/>
    <lineage>
        <taxon>Eukaryota</taxon>
        <taxon>Metazoa</taxon>
        <taxon>Ecdysozoa</taxon>
        <taxon>Arthropoda</taxon>
        <taxon>Crustacea</taxon>
        <taxon>Multicrustacea</taxon>
        <taxon>Hexanauplia</taxon>
        <taxon>Copepoda</taxon>
        <taxon>Siphonostomatoida</taxon>
        <taxon>Caligidae</taxon>
        <taxon>Caligus</taxon>
    </lineage>
</organism>
<evidence type="ECO:0000313" key="1">
    <source>
        <dbReference type="EMBL" id="QQP31498.1"/>
    </source>
</evidence>
<dbReference type="AlphaFoldDB" id="A0A7T8JTH5"/>
<sequence length="182" mass="20527">MEELTEVEQLKEKIDKLTKERDAAIERAAIFRYNKHPWKEFNSGLQASSRAYDTVVDRQILELVEEAKSITVGYDESSLDQKSINAMCIFDENNKFGVLSISNTLGTKGLERLTLTTDYTMWRNAVECIIEVTGASIQQVVAQIISAMDGGTMYRARMSCPTSKRLYGARTRVDWIGGETLV</sequence>
<keyword evidence="2" id="KW-1185">Reference proteome</keyword>
<protein>
    <submittedName>
        <fullName evidence="1">Uncharacterized protein</fullName>
    </submittedName>
</protein>
<evidence type="ECO:0000313" key="2">
    <source>
        <dbReference type="Proteomes" id="UP000595437"/>
    </source>
</evidence>
<proteinExistence type="predicted"/>